<dbReference type="Gene3D" id="1.10.287.1700">
    <property type="match status" value="1"/>
</dbReference>
<dbReference type="InterPro" id="IPR053716">
    <property type="entry name" value="Flag_assembly_chemotaxis_eff"/>
</dbReference>
<sequence>MKRPPRILDTLVYIRKLREERARERLAAALKALEEARRDLQTVRDTRSSLFGELQPKELSGGDLRLLGEGMEGLFRETFRLEEKLKARSSEMESLKTELRRAYQERRVSERLRERLWWRYRREEERIFYRELDDLTLMRGSRSRRGR</sequence>
<comment type="caution">
    <text evidence="2">The sequence shown here is derived from an EMBL/GenBank/DDBJ whole genome shotgun (WGS) entry which is preliminary data.</text>
</comment>
<evidence type="ECO:0000256" key="1">
    <source>
        <dbReference type="SAM" id="Coils"/>
    </source>
</evidence>
<reference evidence="2" key="1">
    <citation type="journal article" date="2020" name="mSystems">
        <title>Genome- and Community-Level Interaction Insights into Carbon Utilization and Element Cycling Functions of Hydrothermarchaeota in Hydrothermal Sediment.</title>
        <authorList>
            <person name="Zhou Z."/>
            <person name="Liu Y."/>
            <person name="Xu W."/>
            <person name="Pan J."/>
            <person name="Luo Z.H."/>
            <person name="Li M."/>
        </authorList>
    </citation>
    <scope>NUCLEOTIDE SEQUENCE [LARGE SCALE GENOMIC DNA]</scope>
    <source>
        <strain evidence="2">HyVt-483</strain>
    </source>
</reference>
<evidence type="ECO:0008006" key="3">
    <source>
        <dbReference type="Google" id="ProtNLM"/>
    </source>
</evidence>
<accession>A0A7C3GTH1</accession>
<organism evidence="2">
    <name type="scientific">Thermosulfurimonas dismutans</name>
    <dbReference type="NCBI Taxonomy" id="999894"/>
    <lineage>
        <taxon>Bacteria</taxon>
        <taxon>Pseudomonadati</taxon>
        <taxon>Thermodesulfobacteriota</taxon>
        <taxon>Thermodesulfobacteria</taxon>
        <taxon>Thermodesulfobacteriales</taxon>
        <taxon>Thermodesulfobacteriaceae</taxon>
        <taxon>Thermosulfurimonas</taxon>
    </lineage>
</organism>
<dbReference type="AlphaFoldDB" id="A0A7C3GTH1"/>
<dbReference type="Proteomes" id="UP000886043">
    <property type="component" value="Unassembled WGS sequence"/>
</dbReference>
<dbReference type="EMBL" id="DRMH01000094">
    <property type="protein sequence ID" value="HFC98222.1"/>
    <property type="molecule type" value="Genomic_DNA"/>
</dbReference>
<evidence type="ECO:0000313" key="2">
    <source>
        <dbReference type="EMBL" id="HFC98222.1"/>
    </source>
</evidence>
<feature type="coiled-coil region" evidence="1">
    <location>
        <begin position="85"/>
        <end position="112"/>
    </location>
</feature>
<protein>
    <recommendedName>
        <fullName evidence="3">Flagellar FliJ protein</fullName>
    </recommendedName>
</protein>
<keyword evidence="1" id="KW-0175">Coiled coil</keyword>
<proteinExistence type="predicted"/>
<feature type="coiled-coil region" evidence="1">
    <location>
        <begin position="16"/>
        <end position="46"/>
    </location>
</feature>
<gene>
    <name evidence="2" type="ORF">ENJ40_07185</name>
</gene>
<name>A0A7C3GTH1_9BACT</name>